<protein>
    <submittedName>
        <fullName evidence="1">Uncharacterized protein</fullName>
    </submittedName>
</protein>
<reference evidence="1" key="1">
    <citation type="submission" date="2022-04" db="EMBL/GenBank/DDBJ databases">
        <title>A functionally conserved STORR gene fusion in Papaver species that diverged 16.8 million years ago.</title>
        <authorList>
            <person name="Catania T."/>
        </authorList>
    </citation>
    <scope>NUCLEOTIDE SEQUENCE</scope>
    <source>
        <strain evidence="1">S-188037</strain>
    </source>
</reference>
<sequence>MAPIHRLHAQDELKNCSADQYYSFLKNDMAKLQRICPQFYKSFQILAGDENGAGTIWHMKLAMDCRLSRNILQKGNELQNIYIYTYIHTYIHTVELR</sequence>
<name>A0AAD4SQQ9_9MAGN</name>
<dbReference type="Proteomes" id="UP001202328">
    <property type="component" value="Unassembled WGS sequence"/>
</dbReference>
<dbReference type="Gene3D" id="3.30.530.20">
    <property type="match status" value="1"/>
</dbReference>
<comment type="caution">
    <text evidence="1">The sequence shown here is derived from an EMBL/GenBank/DDBJ whole genome shotgun (WGS) entry which is preliminary data.</text>
</comment>
<dbReference type="InterPro" id="IPR023393">
    <property type="entry name" value="START-like_dom_sf"/>
</dbReference>
<keyword evidence="2" id="KW-1185">Reference proteome</keyword>
<dbReference type="AlphaFoldDB" id="A0AAD4SQQ9"/>
<organism evidence="1 2">
    <name type="scientific">Papaver atlanticum</name>
    <dbReference type="NCBI Taxonomy" id="357466"/>
    <lineage>
        <taxon>Eukaryota</taxon>
        <taxon>Viridiplantae</taxon>
        <taxon>Streptophyta</taxon>
        <taxon>Embryophyta</taxon>
        <taxon>Tracheophyta</taxon>
        <taxon>Spermatophyta</taxon>
        <taxon>Magnoliopsida</taxon>
        <taxon>Ranunculales</taxon>
        <taxon>Papaveraceae</taxon>
        <taxon>Papaveroideae</taxon>
        <taxon>Papaver</taxon>
    </lineage>
</organism>
<accession>A0AAD4SQQ9</accession>
<dbReference type="EMBL" id="JAJJMB010008995">
    <property type="protein sequence ID" value="KAI3917416.1"/>
    <property type="molecule type" value="Genomic_DNA"/>
</dbReference>
<dbReference type="SUPFAM" id="SSF55961">
    <property type="entry name" value="Bet v1-like"/>
    <property type="match status" value="1"/>
</dbReference>
<gene>
    <name evidence="1" type="ORF">MKW98_027335</name>
</gene>
<evidence type="ECO:0000313" key="1">
    <source>
        <dbReference type="EMBL" id="KAI3917416.1"/>
    </source>
</evidence>
<proteinExistence type="predicted"/>
<evidence type="ECO:0000313" key="2">
    <source>
        <dbReference type="Proteomes" id="UP001202328"/>
    </source>
</evidence>